<accession>A0ABV6F3I7</accession>
<dbReference type="Proteomes" id="UP001589766">
    <property type="component" value="Unassembled WGS sequence"/>
</dbReference>
<dbReference type="InterPro" id="IPR021529">
    <property type="entry name" value="DUF2798"/>
</dbReference>
<proteinExistence type="predicted"/>
<organism evidence="2 3">
    <name type="scientific">Citricoccus parietis</name>
    <dbReference type="NCBI Taxonomy" id="592307"/>
    <lineage>
        <taxon>Bacteria</taxon>
        <taxon>Bacillati</taxon>
        <taxon>Actinomycetota</taxon>
        <taxon>Actinomycetes</taxon>
        <taxon>Micrococcales</taxon>
        <taxon>Micrococcaceae</taxon>
        <taxon>Citricoccus</taxon>
    </lineage>
</organism>
<dbReference type="EMBL" id="JBHLWH010000014">
    <property type="protein sequence ID" value="MFC0248082.1"/>
    <property type="molecule type" value="Genomic_DNA"/>
</dbReference>
<gene>
    <name evidence="2" type="ORF">ACFFIO_06160</name>
</gene>
<comment type="caution">
    <text evidence="2">The sequence shown here is derived from an EMBL/GenBank/DDBJ whole genome shotgun (WGS) entry which is preliminary data.</text>
</comment>
<feature type="transmembrane region" description="Helical" evidence="1">
    <location>
        <begin position="12"/>
        <end position="32"/>
    </location>
</feature>
<dbReference type="RefSeq" id="WP_378040708.1">
    <property type="nucleotide sequence ID" value="NZ_JBHLWH010000014.1"/>
</dbReference>
<sequence length="83" mass="9252">MSKKHVFLSQVFMTFIMAATMSGLLGMIFSGGPSMEWLTLWPRQFIIAWPIAFILTMFAWPASMALAGKALRPRPDRATSQAS</sequence>
<keyword evidence="1" id="KW-1133">Transmembrane helix</keyword>
<evidence type="ECO:0000256" key="1">
    <source>
        <dbReference type="SAM" id="Phobius"/>
    </source>
</evidence>
<evidence type="ECO:0000313" key="2">
    <source>
        <dbReference type="EMBL" id="MFC0248082.1"/>
    </source>
</evidence>
<dbReference type="Pfam" id="PF11391">
    <property type="entry name" value="DUF2798"/>
    <property type="match status" value="1"/>
</dbReference>
<reference evidence="2 3" key="1">
    <citation type="submission" date="2024-09" db="EMBL/GenBank/DDBJ databases">
        <authorList>
            <person name="Sun Q."/>
            <person name="Mori K."/>
        </authorList>
    </citation>
    <scope>NUCLEOTIDE SEQUENCE [LARGE SCALE GENOMIC DNA]</scope>
    <source>
        <strain evidence="2 3">CCM 7609</strain>
    </source>
</reference>
<keyword evidence="1" id="KW-0472">Membrane</keyword>
<evidence type="ECO:0000313" key="3">
    <source>
        <dbReference type="Proteomes" id="UP001589766"/>
    </source>
</evidence>
<keyword evidence="3" id="KW-1185">Reference proteome</keyword>
<name>A0ABV6F3I7_9MICC</name>
<keyword evidence="1" id="KW-0812">Transmembrane</keyword>
<protein>
    <submittedName>
        <fullName evidence="2">DUF2798 domain-containing protein</fullName>
    </submittedName>
</protein>
<feature type="transmembrane region" description="Helical" evidence="1">
    <location>
        <begin position="44"/>
        <end position="67"/>
    </location>
</feature>